<evidence type="ECO:0008006" key="4">
    <source>
        <dbReference type="Google" id="ProtNLM"/>
    </source>
</evidence>
<reference evidence="2 3" key="1">
    <citation type="submission" date="2018-09" db="EMBL/GenBank/DDBJ databases">
        <authorList>
            <person name="Wang F."/>
        </authorList>
    </citation>
    <scope>NUCLEOTIDE SEQUENCE [LARGE SCALE GENOMIC DNA]</scope>
    <source>
        <strain evidence="2 3">PLHSC7-2</strain>
    </source>
</reference>
<gene>
    <name evidence="2" type="ORF">D1Z90_15520</name>
</gene>
<dbReference type="RefSeq" id="WP_119911705.1">
    <property type="nucleotide sequence ID" value="NZ_QZCH01000023.1"/>
</dbReference>
<dbReference type="EMBL" id="QZCH01000023">
    <property type="protein sequence ID" value="RJG41900.1"/>
    <property type="molecule type" value="Genomic_DNA"/>
</dbReference>
<feature type="chain" id="PRO_5019152632" description="DUF4189 domain-containing protein" evidence="1">
    <location>
        <begin position="20"/>
        <end position="421"/>
    </location>
</feature>
<sequence length="421" mass="47832">MLKNLFCVLVLLFSSHSWSRSFPEGIKTGSAYEFYLNKYQSKNNSKVFAVSADGAWSAHWGDNLDAISSKALTKCEKSTNEKGSCRLVDINGEAQTALINIEPYRESFHPSPDHIPTNLRSLKAANTYIEHYIPAKGNKAFAVSKSRAFGYMIDQAVSKQVAIDVALVNCRRYNKDFEDIFPCHVAIVNDEVQGETLTLDELNELNKKKKSSVEKNHFLIKDLILNYDLNKFLDYGNSRGHRALVTDMEHKNWFMATRYLDEATAIEVALTNCLQKQKSCNLILKGEKWSQYAKSRIPTLKAEQDAHIAKRDKEIEESKKEQSLTEINVKDLEFNEAHHGVFTLVAPKDNANPVFNLMSQIAITEDKFMLINDNKVIQQTPYLLNGEQLEVDHNGKILSATFSEDFKKLKMQSGTFERSNL</sequence>
<dbReference type="AlphaFoldDB" id="A0A418YBK6"/>
<feature type="signal peptide" evidence="1">
    <location>
        <begin position="1"/>
        <end position="19"/>
    </location>
</feature>
<evidence type="ECO:0000313" key="2">
    <source>
        <dbReference type="EMBL" id="RJG41900.1"/>
    </source>
</evidence>
<dbReference type="Proteomes" id="UP000283255">
    <property type="component" value="Unassembled WGS sequence"/>
</dbReference>
<organism evidence="2 3">
    <name type="scientific">Motilimonas pumila</name>
    <dbReference type="NCBI Taxonomy" id="2303987"/>
    <lineage>
        <taxon>Bacteria</taxon>
        <taxon>Pseudomonadati</taxon>
        <taxon>Pseudomonadota</taxon>
        <taxon>Gammaproteobacteria</taxon>
        <taxon>Alteromonadales</taxon>
        <taxon>Alteromonadales genera incertae sedis</taxon>
        <taxon>Motilimonas</taxon>
    </lineage>
</organism>
<evidence type="ECO:0000256" key="1">
    <source>
        <dbReference type="SAM" id="SignalP"/>
    </source>
</evidence>
<name>A0A418YBK6_9GAMM</name>
<protein>
    <recommendedName>
        <fullName evidence="4">DUF4189 domain-containing protein</fullName>
    </recommendedName>
</protein>
<reference evidence="2 3" key="2">
    <citation type="submission" date="2019-01" db="EMBL/GenBank/DDBJ databases">
        <title>Motilimonas pumilus sp. nov., isolated from the gut of sea cucumber (Apostichopus japonicus).</title>
        <authorList>
            <person name="Wang F.-Q."/>
            <person name="Ren L.-H."/>
            <person name="Lin Y.-W."/>
            <person name="Sun G.-H."/>
            <person name="Du Z.-J."/>
            <person name="Zhao J.-X."/>
            <person name="Liu X.-J."/>
            <person name="Liu L.-J."/>
        </authorList>
    </citation>
    <scope>NUCLEOTIDE SEQUENCE [LARGE SCALE GENOMIC DNA]</scope>
    <source>
        <strain evidence="2 3">PLHSC7-2</strain>
    </source>
</reference>
<keyword evidence="3" id="KW-1185">Reference proteome</keyword>
<comment type="caution">
    <text evidence="2">The sequence shown here is derived from an EMBL/GenBank/DDBJ whole genome shotgun (WGS) entry which is preliminary data.</text>
</comment>
<evidence type="ECO:0000313" key="3">
    <source>
        <dbReference type="Proteomes" id="UP000283255"/>
    </source>
</evidence>
<proteinExistence type="predicted"/>
<keyword evidence="1" id="KW-0732">Signal</keyword>
<accession>A0A418YBK6</accession>